<reference evidence="2" key="1">
    <citation type="submission" date="2022-09" db="EMBL/GenBank/DDBJ databases">
        <title>Aureispira anguillicida sp. nov., isolated from Leptocephalus of Japanese eel Anguilla japonica.</title>
        <authorList>
            <person name="Yuasa K."/>
            <person name="Mekata T."/>
            <person name="Ikunari K."/>
        </authorList>
    </citation>
    <scope>NUCLEOTIDE SEQUENCE</scope>
    <source>
        <strain evidence="2">EL160426</strain>
    </source>
</reference>
<dbReference type="KEGG" id="aup:AsAng_0037180"/>
<dbReference type="AlphaFoldDB" id="A0A915YH74"/>
<proteinExistence type="predicted"/>
<evidence type="ECO:0000256" key="1">
    <source>
        <dbReference type="SAM" id="MobiDB-lite"/>
    </source>
</evidence>
<gene>
    <name evidence="2" type="ORF">AsAng_0037180</name>
</gene>
<dbReference type="EMBL" id="AP026867">
    <property type="protein sequence ID" value="BDS12990.1"/>
    <property type="molecule type" value="Genomic_DNA"/>
</dbReference>
<protein>
    <submittedName>
        <fullName evidence="2">Uncharacterized protein</fullName>
    </submittedName>
</protein>
<keyword evidence="3" id="KW-1185">Reference proteome</keyword>
<accession>A0A915YH74</accession>
<name>A0A915YH74_9BACT</name>
<evidence type="ECO:0000313" key="2">
    <source>
        <dbReference type="EMBL" id="BDS12990.1"/>
    </source>
</evidence>
<dbReference type="RefSeq" id="WP_264788322.1">
    <property type="nucleotide sequence ID" value="NZ_AP026867.1"/>
</dbReference>
<sequence length="303" mass="34101">MEKQAKQSNKLKMPLLILGVLVILFGGGMAVWMVTRKKEEPSAPIQNQEGTALPPPVTGRQDVSSLYSEEDLQHSALAGEQTPENRPDYTAVLMTSKEGKRLILDRMQKIQLNKADSDKLRAKHKVGRTLVDNNAFSPSANKAIDKMFGLVAGTTGGNYLTYPVYGKYETEAAPLRNDIENFLSKDGQGYNLTSLRHGGNAWWFSSVGLNLMYGNSSSHLHSADKIWWYKADRAGLDFFKLINGHNVPDRRMVDEKRNGQGVFAAWGMYTLVKRWRDEMDFFDKVTREEAITALEQEGLLKRI</sequence>
<dbReference type="Proteomes" id="UP001060919">
    <property type="component" value="Chromosome"/>
</dbReference>
<feature type="region of interest" description="Disordered" evidence="1">
    <location>
        <begin position="40"/>
        <end position="62"/>
    </location>
</feature>
<organism evidence="2 3">
    <name type="scientific">Aureispira anguillae</name>
    <dbReference type="NCBI Taxonomy" id="2864201"/>
    <lineage>
        <taxon>Bacteria</taxon>
        <taxon>Pseudomonadati</taxon>
        <taxon>Bacteroidota</taxon>
        <taxon>Saprospiria</taxon>
        <taxon>Saprospirales</taxon>
        <taxon>Saprospiraceae</taxon>
        <taxon>Aureispira</taxon>
    </lineage>
</organism>
<evidence type="ECO:0000313" key="3">
    <source>
        <dbReference type="Proteomes" id="UP001060919"/>
    </source>
</evidence>